<reference evidence="4 5" key="1">
    <citation type="journal article" date="2014" name="Nature">
        <title>An environmental bacterial taxon with a large and distinct metabolic repertoire.</title>
        <authorList>
            <person name="Wilson M.C."/>
            <person name="Mori T."/>
            <person name="Ruckert C."/>
            <person name="Uria A.R."/>
            <person name="Helf M.J."/>
            <person name="Takada K."/>
            <person name="Gernert C."/>
            <person name="Steffens U.A."/>
            <person name="Heycke N."/>
            <person name="Schmitt S."/>
            <person name="Rinke C."/>
            <person name="Helfrich E.J."/>
            <person name="Brachmann A.O."/>
            <person name="Gurgui C."/>
            <person name="Wakimoto T."/>
            <person name="Kracht M."/>
            <person name="Crusemann M."/>
            <person name="Hentschel U."/>
            <person name="Abe I."/>
            <person name="Matsunaga S."/>
            <person name="Kalinowski J."/>
            <person name="Takeyama H."/>
            <person name="Piel J."/>
        </authorList>
    </citation>
    <scope>NUCLEOTIDE SEQUENCE [LARGE SCALE GENOMIC DNA]</scope>
    <source>
        <strain evidence="5">TSY1</strain>
    </source>
</reference>
<evidence type="ECO:0000256" key="2">
    <source>
        <dbReference type="ARBA" id="ARBA00023033"/>
    </source>
</evidence>
<protein>
    <recommendedName>
        <fullName evidence="3">FAD dependent oxidoreductase domain-containing protein</fullName>
    </recommendedName>
</protein>
<evidence type="ECO:0000259" key="3">
    <source>
        <dbReference type="Pfam" id="PF01266"/>
    </source>
</evidence>
<evidence type="ECO:0000313" key="4">
    <source>
        <dbReference type="EMBL" id="ETW93590.1"/>
    </source>
</evidence>
<evidence type="ECO:0000256" key="1">
    <source>
        <dbReference type="ARBA" id="ARBA00023002"/>
    </source>
</evidence>
<dbReference type="PRINTS" id="PR00420">
    <property type="entry name" value="RNGMNOXGNASE"/>
</dbReference>
<dbReference type="SUPFAM" id="SSF51905">
    <property type="entry name" value="FAD/NAD(P)-binding domain"/>
    <property type="match status" value="1"/>
</dbReference>
<keyword evidence="5" id="KW-1185">Reference proteome</keyword>
<comment type="caution">
    <text evidence="4">The sequence shown here is derived from an EMBL/GenBank/DDBJ whole genome shotgun (WGS) entry which is preliminary data.</text>
</comment>
<dbReference type="EMBL" id="AZHW01001207">
    <property type="protein sequence ID" value="ETW93590.1"/>
    <property type="molecule type" value="Genomic_DNA"/>
</dbReference>
<keyword evidence="1" id="KW-0560">Oxidoreductase</keyword>
<dbReference type="Pfam" id="PF01266">
    <property type="entry name" value="DAO"/>
    <property type="match status" value="1"/>
</dbReference>
<dbReference type="Pfam" id="PF04820">
    <property type="entry name" value="Trp_halogenase"/>
    <property type="match status" value="1"/>
</dbReference>
<dbReference type="InterPro" id="IPR006905">
    <property type="entry name" value="Flavin_halogenase"/>
</dbReference>
<dbReference type="PATRIC" id="fig|1429438.4.peg.7230"/>
<dbReference type="GO" id="GO:0004497">
    <property type="term" value="F:monooxygenase activity"/>
    <property type="evidence" value="ECO:0007669"/>
    <property type="project" value="UniProtKB-KW"/>
</dbReference>
<dbReference type="PANTHER" id="PTHR43747:SF5">
    <property type="entry name" value="FAD-BINDING DOMAIN-CONTAINING PROTEIN"/>
    <property type="match status" value="1"/>
</dbReference>
<dbReference type="Gene3D" id="3.50.50.60">
    <property type="entry name" value="FAD/NAD(P)-binding domain"/>
    <property type="match status" value="1"/>
</dbReference>
<dbReference type="Gene3D" id="3.30.9.100">
    <property type="match status" value="1"/>
</dbReference>
<sequence>MNHEVLKADVIIIGGGPGGSTTATMLARKGWQVLLFEREHFPREHVGESLLPATLPVLDELGVLPAVQAAGFLPKQGATMVWGKNPTPWSWYFRETNQRYPHAYQVWRPDFDQLLLDNSRSHGVDVREGHQVVDVRFEHERATGVRCTAPDGITREAEARWIVDASGQGALLGRKLSLRRWDPFFQNLAVYGYFTGAKRLPKPDDSNIFIESYEDGWFWHIPLHTGWMSVGIVVDSQVGQAGISQFGPEQFLRDQIPKAPYTASMLEQAALVSGPFVVKDWSYVSDQVVGDGYILVGDAACFVDPLFSSGVHLACMSGVLAAAYVTTALKEPSLQHAAGQVYKELYHKEYEHFHAMAQLFYSSNRTAESYFWTARQLLGQEDILSPRHAFIHAVAGQPPRGYERAVLEQGEAPAQFQQSVAQVETDRAARRQQWLAERQADPSHQVLLQSVPHRSEGVEAQRKPVIADGEFVWGYVLITLGYPEGLPCSRLVAQLVSLIDGQRSVDAVLQTMLDAVDAQQRQQLAASVLKTLELLYIDGTIRLASP</sequence>
<dbReference type="InterPro" id="IPR036188">
    <property type="entry name" value="FAD/NAD-bd_sf"/>
</dbReference>
<proteinExistence type="predicted"/>
<accession>W4L7C7</accession>
<gene>
    <name evidence="4" type="ORF">ETSY1_38525</name>
</gene>
<dbReference type="InterPro" id="IPR006076">
    <property type="entry name" value="FAD-dep_OxRdtase"/>
</dbReference>
<feature type="domain" description="FAD dependent oxidoreductase" evidence="3">
    <location>
        <begin position="9"/>
        <end position="43"/>
    </location>
</feature>
<name>W4L7C7_ENTF1</name>
<dbReference type="Proteomes" id="UP000019141">
    <property type="component" value="Unassembled WGS sequence"/>
</dbReference>
<keyword evidence="2" id="KW-0503">Monooxygenase</keyword>
<dbReference type="AlphaFoldDB" id="W4L7C7"/>
<dbReference type="InterPro" id="IPR050816">
    <property type="entry name" value="Flavin-dep_Halogenase_NPB"/>
</dbReference>
<dbReference type="PANTHER" id="PTHR43747">
    <property type="entry name" value="FAD-BINDING PROTEIN"/>
    <property type="match status" value="1"/>
</dbReference>
<organism evidence="4 5">
    <name type="scientific">Entotheonella factor</name>
    <dbReference type="NCBI Taxonomy" id="1429438"/>
    <lineage>
        <taxon>Bacteria</taxon>
        <taxon>Pseudomonadati</taxon>
        <taxon>Nitrospinota/Tectimicrobiota group</taxon>
        <taxon>Candidatus Tectimicrobiota</taxon>
        <taxon>Candidatus Entotheonellia</taxon>
        <taxon>Candidatus Entotheonellales</taxon>
        <taxon>Candidatus Entotheonellaceae</taxon>
        <taxon>Candidatus Entotheonella</taxon>
    </lineage>
</organism>
<dbReference type="HOGENOM" id="CLU_024648_4_0_7"/>
<evidence type="ECO:0000313" key="5">
    <source>
        <dbReference type="Proteomes" id="UP000019141"/>
    </source>
</evidence>